<accession>A0A0E9UCH8</accession>
<reference evidence="1" key="1">
    <citation type="submission" date="2014-11" db="EMBL/GenBank/DDBJ databases">
        <authorList>
            <person name="Amaro Gonzalez C."/>
        </authorList>
    </citation>
    <scope>NUCLEOTIDE SEQUENCE</scope>
</reference>
<proteinExistence type="predicted"/>
<name>A0A0E9UCH8_ANGAN</name>
<dbReference type="EMBL" id="GBXM01045667">
    <property type="protein sequence ID" value="JAH62910.1"/>
    <property type="molecule type" value="Transcribed_RNA"/>
</dbReference>
<reference evidence="1" key="2">
    <citation type="journal article" date="2015" name="Fish Shellfish Immunol.">
        <title>Early steps in the European eel (Anguilla anguilla)-Vibrio vulnificus interaction in the gills: Role of the RtxA13 toxin.</title>
        <authorList>
            <person name="Callol A."/>
            <person name="Pajuelo D."/>
            <person name="Ebbesson L."/>
            <person name="Teles M."/>
            <person name="MacKenzie S."/>
            <person name="Amaro C."/>
        </authorList>
    </citation>
    <scope>NUCLEOTIDE SEQUENCE</scope>
</reference>
<protein>
    <submittedName>
        <fullName evidence="1">Uncharacterized protein</fullName>
    </submittedName>
</protein>
<sequence>MQCKAEVSTQISCHKFNLTASTKSDHRSSIFILFSAAFRHLPAL</sequence>
<organism evidence="1">
    <name type="scientific">Anguilla anguilla</name>
    <name type="common">European freshwater eel</name>
    <name type="synonym">Muraena anguilla</name>
    <dbReference type="NCBI Taxonomy" id="7936"/>
    <lineage>
        <taxon>Eukaryota</taxon>
        <taxon>Metazoa</taxon>
        <taxon>Chordata</taxon>
        <taxon>Craniata</taxon>
        <taxon>Vertebrata</taxon>
        <taxon>Euteleostomi</taxon>
        <taxon>Actinopterygii</taxon>
        <taxon>Neopterygii</taxon>
        <taxon>Teleostei</taxon>
        <taxon>Anguilliformes</taxon>
        <taxon>Anguillidae</taxon>
        <taxon>Anguilla</taxon>
    </lineage>
</organism>
<dbReference type="AlphaFoldDB" id="A0A0E9UCH8"/>
<evidence type="ECO:0000313" key="1">
    <source>
        <dbReference type="EMBL" id="JAH62910.1"/>
    </source>
</evidence>